<evidence type="ECO:0000259" key="1">
    <source>
        <dbReference type="Pfam" id="PF24016"/>
    </source>
</evidence>
<reference evidence="2 3" key="1">
    <citation type="journal article" date="2012" name="New Phytol.">
        <title>Insight into trade-off between wood decay and parasitism from the genome of a fungal forest pathogen.</title>
        <authorList>
            <person name="Olson A."/>
            <person name="Aerts A."/>
            <person name="Asiegbu F."/>
            <person name="Belbahri L."/>
            <person name="Bouzid O."/>
            <person name="Broberg A."/>
            <person name="Canback B."/>
            <person name="Coutinho P.M."/>
            <person name="Cullen D."/>
            <person name="Dalman K."/>
            <person name="Deflorio G."/>
            <person name="van Diepen L.T."/>
            <person name="Dunand C."/>
            <person name="Duplessis S."/>
            <person name="Durling M."/>
            <person name="Gonthier P."/>
            <person name="Grimwood J."/>
            <person name="Fossdal C.G."/>
            <person name="Hansson D."/>
            <person name="Henrissat B."/>
            <person name="Hietala A."/>
            <person name="Himmelstrand K."/>
            <person name="Hoffmeister D."/>
            <person name="Hogberg N."/>
            <person name="James T.Y."/>
            <person name="Karlsson M."/>
            <person name="Kohler A."/>
            <person name="Kues U."/>
            <person name="Lee Y.H."/>
            <person name="Lin Y.C."/>
            <person name="Lind M."/>
            <person name="Lindquist E."/>
            <person name="Lombard V."/>
            <person name="Lucas S."/>
            <person name="Lunden K."/>
            <person name="Morin E."/>
            <person name="Murat C."/>
            <person name="Park J."/>
            <person name="Raffaello T."/>
            <person name="Rouze P."/>
            <person name="Salamov A."/>
            <person name="Schmutz J."/>
            <person name="Solheim H."/>
            <person name="Stahlberg J."/>
            <person name="Velez H."/>
            <person name="de Vries R.P."/>
            <person name="Wiebenga A."/>
            <person name="Woodward S."/>
            <person name="Yakovlev I."/>
            <person name="Garbelotto M."/>
            <person name="Martin F."/>
            <person name="Grigoriev I.V."/>
            <person name="Stenlid J."/>
        </authorList>
    </citation>
    <scope>NUCLEOTIDE SEQUENCE [LARGE SCALE GENOMIC DNA]</scope>
    <source>
        <strain evidence="2 3">TC 32-1</strain>
    </source>
</reference>
<dbReference type="InParanoid" id="W4K093"/>
<dbReference type="eggNOG" id="ENOG502SV2T">
    <property type="taxonomic scope" value="Eukaryota"/>
</dbReference>
<proteinExistence type="predicted"/>
<evidence type="ECO:0000313" key="3">
    <source>
        <dbReference type="Proteomes" id="UP000030671"/>
    </source>
</evidence>
<gene>
    <name evidence="2" type="ORF">HETIRDRAFT_387531</name>
</gene>
<evidence type="ECO:0000313" key="2">
    <source>
        <dbReference type="EMBL" id="ETW79212.1"/>
    </source>
</evidence>
<dbReference type="HOGENOM" id="CLU_073872_0_0_1"/>
<dbReference type="GeneID" id="20672317"/>
<protein>
    <recommendedName>
        <fullName evidence="1">DUF7330 domain-containing protein</fullName>
    </recommendedName>
</protein>
<feature type="domain" description="DUF7330" evidence="1">
    <location>
        <begin position="6"/>
        <end position="183"/>
    </location>
</feature>
<dbReference type="OrthoDB" id="2593559at2759"/>
<organism evidence="2 3">
    <name type="scientific">Heterobasidion irregulare (strain TC 32-1)</name>
    <dbReference type="NCBI Taxonomy" id="747525"/>
    <lineage>
        <taxon>Eukaryota</taxon>
        <taxon>Fungi</taxon>
        <taxon>Dikarya</taxon>
        <taxon>Basidiomycota</taxon>
        <taxon>Agaricomycotina</taxon>
        <taxon>Agaricomycetes</taxon>
        <taxon>Russulales</taxon>
        <taxon>Bondarzewiaceae</taxon>
        <taxon>Heterobasidion</taxon>
        <taxon>Heterobasidion annosum species complex</taxon>
    </lineage>
</organism>
<dbReference type="Pfam" id="PF24016">
    <property type="entry name" value="DUF7330"/>
    <property type="match status" value="1"/>
</dbReference>
<dbReference type="KEGG" id="hir:HETIRDRAFT_387531"/>
<keyword evidence="3" id="KW-1185">Reference proteome</keyword>
<dbReference type="InterPro" id="IPR055754">
    <property type="entry name" value="DUF7330"/>
</dbReference>
<dbReference type="RefSeq" id="XP_009549465.1">
    <property type="nucleotide sequence ID" value="XM_009551170.1"/>
</dbReference>
<dbReference type="Proteomes" id="UP000030671">
    <property type="component" value="Unassembled WGS sequence"/>
</dbReference>
<dbReference type="EMBL" id="KI925461">
    <property type="protein sequence ID" value="ETW79212.1"/>
    <property type="molecule type" value="Genomic_DNA"/>
</dbReference>
<dbReference type="AlphaFoldDB" id="W4K093"/>
<name>W4K093_HETIT</name>
<accession>W4K093</accession>
<sequence>MNDIVFTTRRNDISGTWHIDPSLPRPSSQDRIGRIPRRFRRASDLSPNVAFSSRHGAIRASLALSGTSLESPKALMRMTTRTGNMHIDVFQKGPERYVDIDAYSRRGNIIVLLPHNFKGMIELGSRRGRMDILPSLAKTARILKATDDRLLILVGAIETFPSDSILSDHCQLYSRSGNLCVGFSGQDTAPVPEMSLWKKLEGLFSKDRVDLSQAVPP</sequence>